<name>A0A0E9TCE8_ANGAN</name>
<accession>A0A0E9TCE8</accession>
<sequence length="27" mass="3157">MSNFYELRAVLTANSSQSLRSLCCIWY</sequence>
<reference evidence="1" key="1">
    <citation type="submission" date="2014-11" db="EMBL/GenBank/DDBJ databases">
        <authorList>
            <person name="Amaro Gonzalez C."/>
        </authorList>
    </citation>
    <scope>NUCLEOTIDE SEQUENCE</scope>
</reference>
<dbReference type="EMBL" id="GBXM01057450">
    <property type="protein sequence ID" value="JAH51127.1"/>
    <property type="molecule type" value="Transcribed_RNA"/>
</dbReference>
<protein>
    <submittedName>
        <fullName evidence="1">Uncharacterized protein</fullName>
    </submittedName>
</protein>
<reference evidence="1" key="2">
    <citation type="journal article" date="2015" name="Fish Shellfish Immunol.">
        <title>Early steps in the European eel (Anguilla anguilla)-Vibrio vulnificus interaction in the gills: Role of the RtxA13 toxin.</title>
        <authorList>
            <person name="Callol A."/>
            <person name="Pajuelo D."/>
            <person name="Ebbesson L."/>
            <person name="Teles M."/>
            <person name="MacKenzie S."/>
            <person name="Amaro C."/>
        </authorList>
    </citation>
    <scope>NUCLEOTIDE SEQUENCE</scope>
</reference>
<evidence type="ECO:0000313" key="1">
    <source>
        <dbReference type="EMBL" id="JAH51127.1"/>
    </source>
</evidence>
<dbReference type="AlphaFoldDB" id="A0A0E9TCE8"/>
<proteinExistence type="predicted"/>
<organism evidence="1">
    <name type="scientific">Anguilla anguilla</name>
    <name type="common">European freshwater eel</name>
    <name type="synonym">Muraena anguilla</name>
    <dbReference type="NCBI Taxonomy" id="7936"/>
    <lineage>
        <taxon>Eukaryota</taxon>
        <taxon>Metazoa</taxon>
        <taxon>Chordata</taxon>
        <taxon>Craniata</taxon>
        <taxon>Vertebrata</taxon>
        <taxon>Euteleostomi</taxon>
        <taxon>Actinopterygii</taxon>
        <taxon>Neopterygii</taxon>
        <taxon>Teleostei</taxon>
        <taxon>Anguilliformes</taxon>
        <taxon>Anguillidae</taxon>
        <taxon>Anguilla</taxon>
    </lineage>
</organism>